<dbReference type="Gene3D" id="3.20.20.80">
    <property type="entry name" value="Glycosidases"/>
    <property type="match status" value="1"/>
</dbReference>
<name>A0ABR1FVC7_AURAN</name>
<reference evidence="4 5" key="1">
    <citation type="submission" date="2024-03" db="EMBL/GenBank/DDBJ databases">
        <title>Aureococcus anophagefferens CCMP1851 and Kratosvirus quantuckense: Draft genome of a second virus-susceptible host strain in the model system.</title>
        <authorList>
            <person name="Chase E."/>
            <person name="Truchon A.R."/>
            <person name="Schepens W."/>
            <person name="Wilhelm S.W."/>
        </authorList>
    </citation>
    <scope>NUCLEOTIDE SEQUENCE [LARGE SCALE GENOMIC DNA]</scope>
    <source>
        <strain evidence="4 5">CCMP1851</strain>
    </source>
</reference>
<sequence length="827" mass="86570">MSPVALLLLPALFGSAAGHAMMTVPPGRQAWTDSASLNAGIGGGAGGKAVAKARGHGLCGDDGGRALFSSPGSAYGAAAPTATWTEGATVDIEVVVTAHHLGWFEFRLCAEDPAASELTQACLNEHVLKFDAAHARALYDEEHFAQGVIIPVGAPERADATDYLGDATKYRNALAELDAAGASFAGVVDGTCCTNGGSCSPEDANEDRFMVPDFGREETYALRYVLPAGVTCDHCTLQFTYVTGNSVDNYPEAFWNCADVAIVADGAPTAAPQAVVAPAPTDSASEPPTGDPRSRCCWWTVDDPLGDQCASCDSALEASCAASRSKCEGECGGTYCPYDASWTPAPSAAAASAGCRCGAISALVSDAWCEGVACDAAYADFCALRCPDSDPAPAPTASGEDPAPAPTASGEPGCVDSTSWYYKKSKNTCEKYVKADDACLRTCGGCDGDALAPTAKPVAAPAPDPTAADVPAPAPTAGPPTAASTFARHGYVENWNAWDTSAYDGLTALLYSFITLDSAPNSDAPREVVWDGDALYDTMTLADVLEVMTETDPTWDNEHDWQRVKIVALQDYAAANSKRFLWAFGGWSDLTKTIEDDQVDAVVEDLVALLALGGADGVDFDWEHLSQYRDSDPDLHAQQRVVVGKVIVALKAALVEAGMEDMWICYTPRYNAFFPTTGSAYGQNNIMTDGEGIDIFDYVVANSAYGVDAVDYVHLMMYDLDATTAFADATESYFVQAHYDAVVQSHVDYGIPLEKIVMGFEPGPQAYTGVWGGLDHDKATIDALHAAGVGGVMFWAMNDPKTADGANGNGETVGANSAALANYAAAL</sequence>
<dbReference type="PROSITE" id="PS51910">
    <property type="entry name" value="GH18_2"/>
    <property type="match status" value="1"/>
</dbReference>
<feature type="domain" description="GH18" evidence="3">
    <location>
        <begin position="486"/>
        <end position="823"/>
    </location>
</feature>
<comment type="caution">
    <text evidence="4">The sequence shown here is derived from an EMBL/GenBank/DDBJ whole genome shotgun (WGS) entry which is preliminary data.</text>
</comment>
<proteinExistence type="predicted"/>
<dbReference type="InterPro" id="IPR004302">
    <property type="entry name" value="Cellulose/chitin-bd_N"/>
</dbReference>
<gene>
    <name evidence="4" type="ORF">SO694_00028045</name>
</gene>
<evidence type="ECO:0000256" key="1">
    <source>
        <dbReference type="SAM" id="MobiDB-lite"/>
    </source>
</evidence>
<dbReference type="InterPro" id="IPR017853">
    <property type="entry name" value="GH"/>
</dbReference>
<organism evidence="4 5">
    <name type="scientific">Aureococcus anophagefferens</name>
    <name type="common">Harmful bloom alga</name>
    <dbReference type="NCBI Taxonomy" id="44056"/>
    <lineage>
        <taxon>Eukaryota</taxon>
        <taxon>Sar</taxon>
        <taxon>Stramenopiles</taxon>
        <taxon>Ochrophyta</taxon>
        <taxon>Pelagophyceae</taxon>
        <taxon>Pelagomonadales</taxon>
        <taxon>Pelagomonadaceae</taxon>
        <taxon>Aureococcus</taxon>
    </lineage>
</organism>
<feature type="chain" id="PRO_5046265010" description="GH18 domain-containing protein" evidence="2">
    <location>
        <begin position="19"/>
        <end position="827"/>
    </location>
</feature>
<evidence type="ECO:0000313" key="4">
    <source>
        <dbReference type="EMBL" id="KAK7239558.1"/>
    </source>
</evidence>
<dbReference type="Pfam" id="PF03067">
    <property type="entry name" value="LPMO_10"/>
    <property type="match status" value="1"/>
</dbReference>
<dbReference type="Pfam" id="PF00704">
    <property type="entry name" value="Glyco_hydro_18"/>
    <property type="match status" value="1"/>
</dbReference>
<dbReference type="InterPro" id="IPR001223">
    <property type="entry name" value="Glyco_hydro18_cat"/>
</dbReference>
<keyword evidence="5" id="KW-1185">Reference proteome</keyword>
<feature type="signal peptide" evidence="2">
    <location>
        <begin position="1"/>
        <end position="18"/>
    </location>
</feature>
<feature type="region of interest" description="Disordered" evidence="1">
    <location>
        <begin position="457"/>
        <end position="481"/>
    </location>
</feature>
<evidence type="ECO:0000259" key="3">
    <source>
        <dbReference type="PROSITE" id="PS51910"/>
    </source>
</evidence>
<accession>A0ABR1FVC7</accession>
<dbReference type="EMBL" id="JBBJCI010000223">
    <property type="protein sequence ID" value="KAK7239558.1"/>
    <property type="molecule type" value="Genomic_DNA"/>
</dbReference>
<keyword evidence="2" id="KW-0732">Signal</keyword>
<dbReference type="SUPFAM" id="SSF51445">
    <property type="entry name" value="(Trans)glycosidases"/>
    <property type="match status" value="1"/>
</dbReference>
<evidence type="ECO:0000313" key="5">
    <source>
        <dbReference type="Proteomes" id="UP001363151"/>
    </source>
</evidence>
<feature type="region of interest" description="Disordered" evidence="1">
    <location>
        <begin position="393"/>
        <end position="412"/>
    </location>
</feature>
<protein>
    <recommendedName>
        <fullName evidence="3">GH18 domain-containing protein</fullName>
    </recommendedName>
</protein>
<dbReference type="Proteomes" id="UP001363151">
    <property type="component" value="Unassembled WGS sequence"/>
</dbReference>
<feature type="compositionally biased region" description="Low complexity" evidence="1">
    <location>
        <begin position="457"/>
        <end position="471"/>
    </location>
</feature>
<evidence type="ECO:0000256" key="2">
    <source>
        <dbReference type="SAM" id="SignalP"/>
    </source>
</evidence>